<sequence length="147" mass="16309">MYRHFFLTLHFVCLRHAPAQPPRLAPFILMTRPCGSSRLRKSCLTYAEPTKKKKKGPGKTISKTAVTRPTSMPLTSVVAETQRAFDQEDKKTRIAAHSALTCCLARVATSVFTQKDGLSHKMTAGKSNINRPIGKESSISLTIDHKK</sequence>
<proteinExistence type="predicted"/>
<feature type="chain" id="PRO_5003867639" description="Secreted protein" evidence="1">
    <location>
        <begin position="20"/>
        <end position="147"/>
    </location>
</feature>
<dbReference type="Proteomes" id="UP000007129">
    <property type="component" value="Unassembled WGS sequence"/>
</dbReference>
<gene>
    <name evidence="2" type="ORF">MPH_00077</name>
</gene>
<comment type="caution">
    <text evidence="2">The sequence shown here is derived from an EMBL/GenBank/DDBJ whole genome shotgun (WGS) entry which is preliminary data.</text>
</comment>
<evidence type="ECO:0008006" key="4">
    <source>
        <dbReference type="Google" id="ProtNLM"/>
    </source>
</evidence>
<dbReference type="AlphaFoldDB" id="K2SJM2"/>
<dbReference type="EMBL" id="AHHD01000006">
    <property type="protein sequence ID" value="EKG22609.1"/>
    <property type="molecule type" value="Genomic_DNA"/>
</dbReference>
<evidence type="ECO:0000313" key="2">
    <source>
        <dbReference type="EMBL" id="EKG22609.1"/>
    </source>
</evidence>
<organism evidence="2 3">
    <name type="scientific">Macrophomina phaseolina (strain MS6)</name>
    <name type="common">Charcoal rot fungus</name>
    <dbReference type="NCBI Taxonomy" id="1126212"/>
    <lineage>
        <taxon>Eukaryota</taxon>
        <taxon>Fungi</taxon>
        <taxon>Dikarya</taxon>
        <taxon>Ascomycota</taxon>
        <taxon>Pezizomycotina</taxon>
        <taxon>Dothideomycetes</taxon>
        <taxon>Dothideomycetes incertae sedis</taxon>
        <taxon>Botryosphaeriales</taxon>
        <taxon>Botryosphaeriaceae</taxon>
        <taxon>Macrophomina</taxon>
    </lineage>
</organism>
<dbReference type="VEuPathDB" id="FungiDB:MPH_00077"/>
<evidence type="ECO:0000313" key="3">
    <source>
        <dbReference type="Proteomes" id="UP000007129"/>
    </source>
</evidence>
<dbReference type="InParanoid" id="K2SJM2"/>
<feature type="signal peptide" evidence="1">
    <location>
        <begin position="1"/>
        <end position="19"/>
    </location>
</feature>
<name>K2SJM2_MACPH</name>
<keyword evidence="1" id="KW-0732">Signal</keyword>
<reference evidence="2 3" key="1">
    <citation type="journal article" date="2012" name="BMC Genomics">
        <title>Tools to kill: Genome of one of the most destructive plant pathogenic fungi Macrophomina phaseolina.</title>
        <authorList>
            <person name="Islam M.S."/>
            <person name="Haque M.S."/>
            <person name="Islam M.M."/>
            <person name="Emdad E.M."/>
            <person name="Halim A."/>
            <person name="Hossen Q.M.M."/>
            <person name="Hossain M.Z."/>
            <person name="Ahmed B."/>
            <person name="Rahim S."/>
            <person name="Rahman M.S."/>
            <person name="Alam M.M."/>
            <person name="Hou S."/>
            <person name="Wan X."/>
            <person name="Saito J.A."/>
            <person name="Alam M."/>
        </authorList>
    </citation>
    <scope>NUCLEOTIDE SEQUENCE [LARGE SCALE GENOMIC DNA]</scope>
    <source>
        <strain evidence="2 3">MS6</strain>
    </source>
</reference>
<dbReference type="HOGENOM" id="CLU_1768435_0_0_1"/>
<evidence type="ECO:0000256" key="1">
    <source>
        <dbReference type="SAM" id="SignalP"/>
    </source>
</evidence>
<protein>
    <recommendedName>
        <fullName evidence="4">Secreted protein</fullName>
    </recommendedName>
</protein>
<accession>K2SJM2</accession>